<dbReference type="SUPFAM" id="SSF53901">
    <property type="entry name" value="Thiolase-like"/>
    <property type="match status" value="2"/>
</dbReference>
<dbReference type="GO" id="GO:0004315">
    <property type="term" value="F:3-oxoacyl-[acyl-carrier-protein] synthase activity"/>
    <property type="evidence" value="ECO:0007669"/>
    <property type="project" value="InterPro"/>
</dbReference>
<name>A0A1I6FFH3_9PSEU</name>
<sequence length="195" mass="20215">MARTAESVLLIGADTLSSITDPTDPMTAPLLADGAGAVVLRAGHAEELGALHAFDLHSEGEHLGLLKAEHGESVVMQGRQVFMSAVQNMAASSAAAVEAAGYALSSLDRVIGHQANIRILQAIADQLGLPPDRLVTNIERFGNTSAASIPLAMADGVTASQLHPGELVLVTAFGAGFTWGSTTLRWPELAVEKVD</sequence>
<gene>
    <name evidence="11" type="ORF">SAMN04488564_1159</name>
</gene>
<keyword evidence="8" id="KW-0511">Multifunctional enzyme</keyword>
<dbReference type="STRING" id="84724.SAMN04488564_1159"/>
<evidence type="ECO:0000256" key="8">
    <source>
        <dbReference type="ARBA" id="ARBA00023268"/>
    </source>
</evidence>
<evidence type="ECO:0000256" key="5">
    <source>
        <dbReference type="ARBA" id="ARBA00022832"/>
    </source>
</evidence>
<keyword evidence="3" id="KW-0444">Lipid biosynthesis</keyword>
<keyword evidence="6" id="KW-0443">Lipid metabolism</keyword>
<evidence type="ECO:0000256" key="1">
    <source>
        <dbReference type="ARBA" id="ARBA00005189"/>
    </source>
</evidence>
<evidence type="ECO:0000313" key="12">
    <source>
        <dbReference type="Proteomes" id="UP000198583"/>
    </source>
</evidence>
<evidence type="ECO:0000259" key="10">
    <source>
        <dbReference type="Pfam" id="PF08545"/>
    </source>
</evidence>
<proteinExistence type="inferred from homology"/>
<comment type="pathway">
    <text evidence="1">Lipid metabolism.</text>
</comment>
<evidence type="ECO:0000256" key="2">
    <source>
        <dbReference type="ARBA" id="ARBA00008642"/>
    </source>
</evidence>
<keyword evidence="12" id="KW-1185">Reference proteome</keyword>
<evidence type="ECO:0000256" key="4">
    <source>
        <dbReference type="ARBA" id="ARBA00022679"/>
    </source>
</evidence>
<dbReference type="PANTHER" id="PTHR43091:SF1">
    <property type="entry name" value="BETA-KETOACYL-[ACYL-CARRIER-PROTEIN] SYNTHASE III, CHLOROPLASTIC"/>
    <property type="match status" value="1"/>
</dbReference>
<evidence type="ECO:0000256" key="3">
    <source>
        <dbReference type="ARBA" id="ARBA00022516"/>
    </source>
</evidence>
<accession>A0A1I6FFH3</accession>
<dbReference type="Proteomes" id="UP000198583">
    <property type="component" value="Unassembled WGS sequence"/>
</dbReference>
<feature type="domain" description="Beta-ketoacyl-[acyl-carrier-protein] synthase III C-terminal" evidence="9">
    <location>
        <begin position="98"/>
        <end position="186"/>
    </location>
</feature>
<keyword evidence="4" id="KW-0808">Transferase</keyword>
<feature type="domain" description="Beta-ketoacyl-[acyl-carrier-protein] synthase III N-terminal" evidence="10">
    <location>
        <begin position="4"/>
        <end position="60"/>
    </location>
</feature>
<dbReference type="Pfam" id="PF08541">
    <property type="entry name" value="ACP_syn_III_C"/>
    <property type="match status" value="1"/>
</dbReference>
<dbReference type="EMBL" id="FOYL01000015">
    <property type="protein sequence ID" value="SFR28701.1"/>
    <property type="molecule type" value="Genomic_DNA"/>
</dbReference>
<evidence type="ECO:0000256" key="6">
    <source>
        <dbReference type="ARBA" id="ARBA00023098"/>
    </source>
</evidence>
<dbReference type="InterPro" id="IPR013751">
    <property type="entry name" value="ACP_syn_III_N"/>
</dbReference>
<keyword evidence="7" id="KW-0275">Fatty acid biosynthesis</keyword>
<dbReference type="InterPro" id="IPR016039">
    <property type="entry name" value="Thiolase-like"/>
</dbReference>
<keyword evidence="5" id="KW-0276">Fatty acid metabolism</keyword>
<evidence type="ECO:0000256" key="7">
    <source>
        <dbReference type="ARBA" id="ARBA00023160"/>
    </source>
</evidence>
<reference evidence="12" key="1">
    <citation type="submission" date="2016-10" db="EMBL/GenBank/DDBJ databases">
        <authorList>
            <person name="Varghese N."/>
            <person name="Submissions S."/>
        </authorList>
    </citation>
    <scope>NUCLEOTIDE SEQUENCE [LARGE SCALE GENOMIC DNA]</scope>
    <source>
        <strain evidence="12">DSM 44232</strain>
    </source>
</reference>
<dbReference type="Pfam" id="PF08545">
    <property type="entry name" value="ACP_syn_III"/>
    <property type="match status" value="1"/>
</dbReference>
<dbReference type="PANTHER" id="PTHR43091">
    <property type="entry name" value="3-OXOACYL-[ACYL-CARRIER-PROTEIN] SYNTHASE"/>
    <property type="match status" value="1"/>
</dbReference>
<evidence type="ECO:0000259" key="9">
    <source>
        <dbReference type="Pfam" id="PF08541"/>
    </source>
</evidence>
<dbReference type="GO" id="GO:0006633">
    <property type="term" value="P:fatty acid biosynthetic process"/>
    <property type="evidence" value="ECO:0007669"/>
    <property type="project" value="UniProtKB-KW"/>
</dbReference>
<evidence type="ECO:0000313" key="11">
    <source>
        <dbReference type="EMBL" id="SFR28701.1"/>
    </source>
</evidence>
<dbReference type="AlphaFoldDB" id="A0A1I6FFH3"/>
<organism evidence="11 12">
    <name type="scientific">Lentzea waywayandensis</name>
    <dbReference type="NCBI Taxonomy" id="84724"/>
    <lineage>
        <taxon>Bacteria</taxon>
        <taxon>Bacillati</taxon>
        <taxon>Actinomycetota</taxon>
        <taxon>Actinomycetes</taxon>
        <taxon>Pseudonocardiales</taxon>
        <taxon>Pseudonocardiaceae</taxon>
        <taxon>Lentzea</taxon>
    </lineage>
</organism>
<protein>
    <submittedName>
        <fullName evidence="11">3-oxoacyl-(Acyl-carrier-protein) synthase III</fullName>
    </submittedName>
</protein>
<dbReference type="Gene3D" id="3.40.47.10">
    <property type="match status" value="1"/>
</dbReference>
<comment type="similarity">
    <text evidence="2">Belongs to the thiolase-like superfamily. FabH family.</text>
</comment>
<dbReference type="InterPro" id="IPR013747">
    <property type="entry name" value="ACP_syn_III_C"/>
</dbReference>